<dbReference type="STRING" id="1806994.A0A507C6Z9"/>
<sequence length="494" mass="55707">MAFQVRPEIAESKKESKVAVIGPSQETGIQRRSWVSIFWDEDFDSKSPEEQKLVRKIDIGILIYACFGYFVKTLDQNNINNAFVSGMREDLGMYGNELNYATLSFNVPYCVVKPSLYLPILELFWAVITIGKAFSNTPQQLYVAQFFLGMVEAGYFPGIIFLIGEWYTKTELSKRFALFAVTSSLGAMFSGYLQAAVYTNLNGSNGLAGWKWLFVVDGFISLASAVIGFVLIPDFPKTTTWRFFTKDEIALAVSRLERDGRQEKLRFDWSVVKRVLGRWHFWLFVPLYAIYNSASTAWSYLSFLLKFTPGYAVWQINIYPTGVYAVTVVAYLVTGWYADYFNDRFSVIFYPMAVSFAFVTILAVWNVPFNLLFASYFGAAVSAPIATSMAYLTAIVDSDPVERTLIIGAMNSASYAIFIIGQIWLWPTVSAPSFPVGYSYTAASLGVGLVVTITIQYLWKRDLKRGIVHTADGSFVRQKENLTVRKQDVEVSKS</sequence>
<dbReference type="FunFam" id="1.20.1250.20:FF:000065">
    <property type="entry name" value="Putative MFS pantothenate transporter"/>
    <property type="match status" value="1"/>
</dbReference>
<keyword evidence="4 7" id="KW-1133">Transmembrane helix</keyword>
<keyword evidence="5 7" id="KW-0472">Membrane</keyword>
<feature type="transmembrane region" description="Helical" evidence="7">
    <location>
        <begin position="281"/>
        <end position="301"/>
    </location>
</feature>
<feature type="transmembrane region" description="Helical" evidence="7">
    <location>
        <begin position="404"/>
        <end position="426"/>
    </location>
</feature>
<dbReference type="InterPro" id="IPR036259">
    <property type="entry name" value="MFS_trans_sf"/>
</dbReference>
<dbReference type="GO" id="GO:0016020">
    <property type="term" value="C:membrane"/>
    <property type="evidence" value="ECO:0007669"/>
    <property type="project" value="UniProtKB-SubCell"/>
</dbReference>
<comment type="similarity">
    <text evidence="6">Belongs to the major facilitator superfamily. Allantoate permease family.</text>
</comment>
<name>A0A507C6Z9_9FUNG</name>
<reference evidence="8 9" key="1">
    <citation type="journal article" date="2019" name="Sci. Rep.">
        <title>Comparative genomics of chytrid fungi reveal insights into the obligate biotrophic and pathogenic lifestyle of Synchytrium endobioticum.</title>
        <authorList>
            <person name="van de Vossenberg B.T.L.H."/>
            <person name="Warris S."/>
            <person name="Nguyen H.D.T."/>
            <person name="van Gent-Pelzer M.P.E."/>
            <person name="Joly D.L."/>
            <person name="van de Geest H.C."/>
            <person name="Bonants P.J.M."/>
            <person name="Smith D.S."/>
            <person name="Levesque C.A."/>
            <person name="van der Lee T.A.J."/>
        </authorList>
    </citation>
    <scope>NUCLEOTIDE SEQUENCE [LARGE SCALE GENOMIC DNA]</scope>
    <source>
        <strain evidence="8 9">JEL517</strain>
    </source>
</reference>
<feature type="transmembrane region" description="Helical" evidence="7">
    <location>
        <begin position="116"/>
        <end position="135"/>
    </location>
</feature>
<feature type="transmembrane region" description="Helical" evidence="7">
    <location>
        <begin position="321"/>
        <end position="338"/>
    </location>
</feature>
<feature type="transmembrane region" description="Helical" evidence="7">
    <location>
        <begin position="438"/>
        <end position="459"/>
    </location>
</feature>
<evidence type="ECO:0000256" key="7">
    <source>
        <dbReference type="SAM" id="Phobius"/>
    </source>
</evidence>
<dbReference type="OrthoDB" id="2985014at2759"/>
<organism evidence="8 9">
    <name type="scientific">Synchytrium microbalum</name>
    <dbReference type="NCBI Taxonomy" id="1806994"/>
    <lineage>
        <taxon>Eukaryota</taxon>
        <taxon>Fungi</taxon>
        <taxon>Fungi incertae sedis</taxon>
        <taxon>Chytridiomycota</taxon>
        <taxon>Chytridiomycota incertae sedis</taxon>
        <taxon>Chytridiomycetes</taxon>
        <taxon>Synchytriales</taxon>
        <taxon>Synchytriaceae</taxon>
        <taxon>Synchytrium</taxon>
    </lineage>
</organism>
<dbReference type="GeneID" id="42004550"/>
<proteinExistence type="inferred from homology"/>
<evidence type="ECO:0000256" key="2">
    <source>
        <dbReference type="ARBA" id="ARBA00022448"/>
    </source>
</evidence>
<keyword evidence="2" id="KW-0813">Transport</keyword>
<keyword evidence="9" id="KW-1185">Reference proteome</keyword>
<dbReference type="Gene3D" id="1.20.1250.20">
    <property type="entry name" value="MFS general substrate transporter like domains"/>
    <property type="match status" value="2"/>
</dbReference>
<dbReference type="PANTHER" id="PTHR43791">
    <property type="entry name" value="PERMEASE-RELATED"/>
    <property type="match status" value="1"/>
</dbReference>
<evidence type="ECO:0000256" key="3">
    <source>
        <dbReference type="ARBA" id="ARBA00022692"/>
    </source>
</evidence>
<dbReference type="Pfam" id="PF07690">
    <property type="entry name" value="MFS_1"/>
    <property type="match status" value="1"/>
</dbReference>
<dbReference type="PANTHER" id="PTHR43791:SF43">
    <property type="entry name" value="MAJOR FACILITATOR SUPERFAMILY (MFS) PROFILE DOMAIN-CONTAINING PROTEIN"/>
    <property type="match status" value="1"/>
</dbReference>
<dbReference type="Proteomes" id="UP000319731">
    <property type="component" value="Unassembled WGS sequence"/>
</dbReference>
<feature type="transmembrane region" description="Helical" evidence="7">
    <location>
        <begin position="176"/>
        <end position="198"/>
    </location>
</feature>
<dbReference type="AlphaFoldDB" id="A0A507C6Z9"/>
<protein>
    <recommendedName>
        <fullName evidence="10">Major facilitator superfamily (MFS) profile domain-containing protein</fullName>
    </recommendedName>
</protein>
<feature type="transmembrane region" description="Helical" evidence="7">
    <location>
        <begin position="371"/>
        <end position="392"/>
    </location>
</feature>
<evidence type="ECO:0000256" key="4">
    <source>
        <dbReference type="ARBA" id="ARBA00022989"/>
    </source>
</evidence>
<dbReference type="GO" id="GO:0022857">
    <property type="term" value="F:transmembrane transporter activity"/>
    <property type="evidence" value="ECO:0007669"/>
    <property type="project" value="InterPro"/>
</dbReference>
<accession>A0A507C6Z9</accession>
<evidence type="ECO:0000256" key="1">
    <source>
        <dbReference type="ARBA" id="ARBA00004141"/>
    </source>
</evidence>
<evidence type="ECO:0000256" key="5">
    <source>
        <dbReference type="ARBA" id="ARBA00023136"/>
    </source>
</evidence>
<comment type="subcellular location">
    <subcellularLocation>
        <location evidence="1">Membrane</location>
        <topology evidence="1">Multi-pass membrane protein</topology>
    </subcellularLocation>
</comment>
<evidence type="ECO:0000313" key="9">
    <source>
        <dbReference type="Proteomes" id="UP000319731"/>
    </source>
</evidence>
<dbReference type="SUPFAM" id="SSF103473">
    <property type="entry name" value="MFS general substrate transporter"/>
    <property type="match status" value="1"/>
</dbReference>
<dbReference type="RefSeq" id="XP_031024718.1">
    <property type="nucleotide sequence ID" value="XM_031169253.1"/>
</dbReference>
<gene>
    <name evidence="8" type="ORF">SmJEL517_g03325</name>
</gene>
<keyword evidence="3 7" id="KW-0812">Transmembrane</keyword>
<dbReference type="InterPro" id="IPR011701">
    <property type="entry name" value="MFS"/>
</dbReference>
<evidence type="ECO:0008006" key="10">
    <source>
        <dbReference type="Google" id="ProtNLM"/>
    </source>
</evidence>
<feature type="transmembrane region" description="Helical" evidence="7">
    <location>
        <begin position="345"/>
        <end position="365"/>
    </location>
</feature>
<evidence type="ECO:0000256" key="6">
    <source>
        <dbReference type="ARBA" id="ARBA00037968"/>
    </source>
</evidence>
<feature type="transmembrane region" description="Helical" evidence="7">
    <location>
        <begin position="210"/>
        <end position="232"/>
    </location>
</feature>
<feature type="transmembrane region" description="Helical" evidence="7">
    <location>
        <begin position="141"/>
        <end position="164"/>
    </location>
</feature>
<dbReference type="EMBL" id="QEAO01000017">
    <property type="protein sequence ID" value="TPX33834.1"/>
    <property type="molecule type" value="Genomic_DNA"/>
</dbReference>
<comment type="caution">
    <text evidence="8">The sequence shown here is derived from an EMBL/GenBank/DDBJ whole genome shotgun (WGS) entry which is preliminary data.</text>
</comment>
<evidence type="ECO:0000313" key="8">
    <source>
        <dbReference type="EMBL" id="TPX33834.1"/>
    </source>
</evidence>